<sequence length="172" mass="19245">MANPTPAGQASSISQTPYNDGLAIRVAEYKINNWLTFKWLDQGLIQTGEMRHQTGFACYGDGSYAKANKMDVIRKENEGRRPTMKMYIAFRKEEKILSWWVTGELDLPGPRTLDSFGENPDSVIRLKALIAIKRHADGDARVSRAKLDLPKPVSLPASMTTDPDIESFLDSL</sequence>
<name>A0A6A5ST41_9PLEO</name>
<organism evidence="1 2">
    <name type="scientific">Clathrospora elynae</name>
    <dbReference type="NCBI Taxonomy" id="706981"/>
    <lineage>
        <taxon>Eukaryota</taxon>
        <taxon>Fungi</taxon>
        <taxon>Dikarya</taxon>
        <taxon>Ascomycota</taxon>
        <taxon>Pezizomycotina</taxon>
        <taxon>Dothideomycetes</taxon>
        <taxon>Pleosporomycetidae</taxon>
        <taxon>Pleosporales</taxon>
        <taxon>Diademaceae</taxon>
        <taxon>Clathrospora</taxon>
    </lineage>
</organism>
<evidence type="ECO:0000313" key="2">
    <source>
        <dbReference type="Proteomes" id="UP000800038"/>
    </source>
</evidence>
<dbReference type="EMBL" id="ML976030">
    <property type="protein sequence ID" value="KAF1942914.1"/>
    <property type="molecule type" value="Genomic_DNA"/>
</dbReference>
<dbReference type="AlphaFoldDB" id="A0A6A5ST41"/>
<evidence type="ECO:0000313" key="1">
    <source>
        <dbReference type="EMBL" id="KAF1942914.1"/>
    </source>
</evidence>
<proteinExistence type="predicted"/>
<reference evidence="1" key="1">
    <citation type="journal article" date="2020" name="Stud. Mycol.">
        <title>101 Dothideomycetes genomes: a test case for predicting lifestyles and emergence of pathogens.</title>
        <authorList>
            <person name="Haridas S."/>
            <person name="Albert R."/>
            <person name="Binder M."/>
            <person name="Bloem J."/>
            <person name="Labutti K."/>
            <person name="Salamov A."/>
            <person name="Andreopoulos B."/>
            <person name="Baker S."/>
            <person name="Barry K."/>
            <person name="Bills G."/>
            <person name="Bluhm B."/>
            <person name="Cannon C."/>
            <person name="Castanera R."/>
            <person name="Culley D."/>
            <person name="Daum C."/>
            <person name="Ezra D."/>
            <person name="Gonzalez J."/>
            <person name="Henrissat B."/>
            <person name="Kuo A."/>
            <person name="Liang C."/>
            <person name="Lipzen A."/>
            <person name="Lutzoni F."/>
            <person name="Magnuson J."/>
            <person name="Mondo S."/>
            <person name="Nolan M."/>
            <person name="Ohm R."/>
            <person name="Pangilinan J."/>
            <person name="Park H.-J."/>
            <person name="Ramirez L."/>
            <person name="Alfaro M."/>
            <person name="Sun H."/>
            <person name="Tritt A."/>
            <person name="Yoshinaga Y."/>
            <person name="Zwiers L.-H."/>
            <person name="Turgeon B."/>
            <person name="Goodwin S."/>
            <person name="Spatafora J."/>
            <person name="Crous P."/>
            <person name="Grigoriev I."/>
        </authorList>
    </citation>
    <scope>NUCLEOTIDE SEQUENCE</scope>
    <source>
        <strain evidence="1">CBS 161.51</strain>
    </source>
</reference>
<protein>
    <submittedName>
        <fullName evidence="1">Uncharacterized protein</fullName>
    </submittedName>
</protein>
<accession>A0A6A5ST41</accession>
<keyword evidence="2" id="KW-1185">Reference proteome</keyword>
<gene>
    <name evidence="1" type="ORF">EJ02DRAFT_465369</name>
</gene>
<dbReference type="Proteomes" id="UP000800038">
    <property type="component" value="Unassembled WGS sequence"/>
</dbReference>